<dbReference type="Pfam" id="PF02776">
    <property type="entry name" value="TPP_enzyme_N"/>
    <property type="match status" value="1"/>
</dbReference>
<dbReference type="CDD" id="cd02004">
    <property type="entry name" value="TPP_BZL_OCoD_HPCL"/>
    <property type="match status" value="1"/>
</dbReference>
<dbReference type="GO" id="GO:0106359">
    <property type="term" value="F:2-hydroxyacyl-CoA lyase activity"/>
    <property type="evidence" value="ECO:0007669"/>
    <property type="project" value="UniProtKB-EC"/>
</dbReference>
<evidence type="ECO:0000256" key="8">
    <source>
        <dbReference type="ARBA" id="ARBA00044454"/>
    </source>
</evidence>
<dbReference type="PANTHER" id="PTHR43710:SF2">
    <property type="entry name" value="2-HYDROXYACYL-COA LYASE 1"/>
    <property type="match status" value="1"/>
</dbReference>
<evidence type="ECO:0000259" key="12">
    <source>
        <dbReference type="Pfam" id="PF00205"/>
    </source>
</evidence>
<dbReference type="EC" id="4.1.2.63" evidence="9"/>
<comment type="cofactor">
    <cofactor evidence="1">
        <name>thiamine diphosphate</name>
        <dbReference type="ChEBI" id="CHEBI:58937"/>
    </cofactor>
</comment>
<reference evidence="16" key="1">
    <citation type="submission" date="2015-08" db="UniProtKB">
        <authorList>
            <consortium name="WormBaseParasite"/>
        </authorList>
    </citation>
    <scope>IDENTIFICATION</scope>
</reference>
<dbReference type="AlphaFoldDB" id="A0A0K0EAP3"/>
<evidence type="ECO:0000256" key="2">
    <source>
        <dbReference type="ARBA" id="ARBA00007812"/>
    </source>
</evidence>
<keyword evidence="6" id="KW-0456">Lyase</keyword>
<organism evidence="16">
    <name type="scientific">Strongyloides stercoralis</name>
    <name type="common">Threadworm</name>
    <dbReference type="NCBI Taxonomy" id="6248"/>
    <lineage>
        <taxon>Eukaryota</taxon>
        <taxon>Metazoa</taxon>
        <taxon>Ecdysozoa</taxon>
        <taxon>Nematoda</taxon>
        <taxon>Chromadorea</taxon>
        <taxon>Rhabditida</taxon>
        <taxon>Tylenchina</taxon>
        <taxon>Panagrolaimomorpha</taxon>
        <taxon>Strongyloidoidea</taxon>
        <taxon>Strongyloididae</taxon>
        <taxon>Strongyloides</taxon>
    </lineage>
</organism>
<dbReference type="InterPro" id="IPR029061">
    <property type="entry name" value="THDP-binding"/>
</dbReference>
<dbReference type="GO" id="GO:0001561">
    <property type="term" value="P:fatty acid alpha-oxidation"/>
    <property type="evidence" value="ECO:0007669"/>
    <property type="project" value="TreeGrafter"/>
</dbReference>
<dbReference type="WBParaSite" id="SSTP_0000656800.1">
    <property type="protein sequence ID" value="SSTP_0000656800.1"/>
    <property type="gene ID" value="SSTP_0000656800"/>
</dbReference>
<comment type="catalytic activity">
    <reaction evidence="7">
        <text>a 2-hydroxy-3-methyl fatty acyl-CoA = a 2-methyl-branched fatty aldehyde + formyl-CoA</text>
        <dbReference type="Rhea" id="RHEA:25375"/>
        <dbReference type="ChEBI" id="CHEBI:49188"/>
        <dbReference type="ChEBI" id="CHEBI:57376"/>
        <dbReference type="ChEBI" id="CHEBI:58783"/>
        <dbReference type="EC" id="4.1.2.63"/>
    </reaction>
    <physiologicalReaction direction="left-to-right" evidence="7">
        <dbReference type="Rhea" id="RHEA:25376"/>
    </physiologicalReaction>
</comment>
<feature type="domain" description="Thiamine pyrophosphate enzyme N-terminal TPP-binding" evidence="14">
    <location>
        <begin position="1"/>
        <end position="115"/>
    </location>
</feature>
<dbReference type="Gene3D" id="3.40.50.1220">
    <property type="entry name" value="TPP-binding domain"/>
    <property type="match status" value="1"/>
</dbReference>
<comment type="catalytic activity">
    <reaction evidence="10">
        <text>2-hydroxyoctadecanoyl-CoA = heptadecanal + formyl-CoA</text>
        <dbReference type="Rhea" id="RHEA:55196"/>
        <dbReference type="ChEBI" id="CHEBI:57376"/>
        <dbReference type="ChEBI" id="CHEBI:74116"/>
        <dbReference type="ChEBI" id="CHEBI:138631"/>
    </reaction>
    <physiologicalReaction direction="left-to-right" evidence="10">
        <dbReference type="Rhea" id="RHEA:55197"/>
    </physiologicalReaction>
</comment>
<evidence type="ECO:0000259" key="13">
    <source>
        <dbReference type="Pfam" id="PF02775"/>
    </source>
</evidence>
<dbReference type="GO" id="GO:0005777">
    <property type="term" value="C:peroxisome"/>
    <property type="evidence" value="ECO:0007669"/>
    <property type="project" value="TreeGrafter"/>
</dbReference>
<dbReference type="Gene3D" id="3.40.50.970">
    <property type="match status" value="2"/>
</dbReference>
<keyword evidence="4" id="KW-0460">Magnesium</keyword>
<evidence type="ECO:0000256" key="1">
    <source>
        <dbReference type="ARBA" id="ARBA00001964"/>
    </source>
</evidence>
<keyword evidence="5 11" id="KW-0786">Thiamine pyrophosphate</keyword>
<dbReference type="GO" id="GO:0000287">
    <property type="term" value="F:magnesium ion binding"/>
    <property type="evidence" value="ECO:0007669"/>
    <property type="project" value="InterPro"/>
</dbReference>
<comment type="similarity">
    <text evidence="2 11">Belongs to the TPP enzyme family.</text>
</comment>
<dbReference type="CDD" id="cd07035">
    <property type="entry name" value="TPP_PYR_POX_like"/>
    <property type="match status" value="1"/>
</dbReference>
<dbReference type="STRING" id="6248.A0A0K0EAP3"/>
<sequence>MDGATVLCKTLKEQGVEYCFGIVGFPIIEVGMACQAVGIKYIGCRNEQSAAYAAQAIGYLTEKPAVCLVVSGPGFLHTLGGLANATENCWPMICIGGSSDLDLDTRGSFQECNQLDSARIYCKYASRPTSVSVIPLHVQKAVKMAMYGRPGAVYIDIPGNLVLTSVNEDEITFPKPISLSPPKCVPPKDMLIKAYDEIKKSKKPLIIYGKGGQWTKKGPIQVRGFAEETNIPVLATPGGKGVIADDFKNNIQAARSYALKNADLIILIGARLNWILHFGIEPRFNKDVKIIQVDIEAEEFHHNVPTTVPLLGDIGDTIELLRFEMKGYKFDEKCEWKKVLNDKCISNKNIITKMANDFSVPLNYYAAYHPIQEYVKKHDVLVINEGANTMDIGRSMLPSILPKRRLDAGTFGTMGVGLGYALAAGFYCRDYSPNTKVLVIQGDSAFGFSGMELETIKRYNLPITIIVLNNGGIYRGLTKENWNEMECDDDEDRCFSLPVLSLTPECRYDKMCEAFNGVGVLVRTVSEIKQELEKSSNSKNVTLINCIIANDSERKPQEHQWLTRSKI</sequence>
<dbReference type="InterPro" id="IPR029035">
    <property type="entry name" value="DHS-like_NAD/FAD-binding_dom"/>
</dbReference>
<evidence type="ECO:0000256" key="7">
    <source>
        <dbReference type="ARBA" id="ARBA00044451"/>
    </source>
</evidence>
<dbReference type="InterPro" id="IPR045025">
    <property type="entry name" value="HACL1-like"/>
</dbReference>
<evidence type="ECO:0000256" key="6">
    <source>
        <dbReference type="ARBA" id="ARBA00023239"/>
    </source>
</evidence>
<comment type="catalytic activity">
    <reaction evidence="8">
        <text>an (R)-2-hydroxy-long-chain-fatty acyl-CoA = a long-chain fatty aldehyde + formyl-CoA</text>
        <dbReference type="Rhea" id="RHEA:67444"/>
        <dbReference type="ChEBI" id="CHEBI:17176"/>
        <dbReference type="ChEBI" id="CHEBI:57376"/>
        <dbReference type="ChEBI" id="CHEBI:170012"/>
        <dbReference type="EC" id="4.1.2.63"/>
    </reaction>
    <physiologicalReaction direction="left-to-right" evidence="8">
        <dbReference type="Rhea" id="RHEA:67445"/>
    </physiologicalReaction>
</comment>
<dbReference type="Pfam" id="PF02775">
    <property type="entry name" value="TPP_enzyme_C"/>
    <property type="match status" value="1"/>
</dbReference>
<evidence type="ECO:0000256" key="11">
    <source>
        <dbReference type="RuleBase" id="RU362132"/>
    </source>
</evidence>
<dbReference type="SUPFAM" id="SSF52518">
    <property type="entry name" value="Thiamin diphosphate-binding fold (THDP-binding)"/>
    <property type="match status" value="2"/>
</dbReference>
<dbReference type="InterPro" id="IPR011766">
    <property type="entry name" value="TPP_enzyme_TPP-bd"/>
</dbReference>
<dbReference type="Proteomes" id="UP000035681">
    <property type="component" value="Unplaced"/>
</dbReference>
<proteinExistence type="inferred from homology"/>
<evidence type="ECO:0000313" key="16">
    <source>
        <dbReference type="WBParaSite" id="SSTP_0000656800.1"/>
    </source>
</evidence>
<evidence type="ECO:0000256" key="9">
    <source>
        <dbReference type="ARBA" id="ARBA00044518"/>
    </source>
</evidence>
<feature type="domain" description="Thiamine pyrophosphate enzyme central" evidence="12">
    <location>
        <begin position="193"/>
        <end position="320"/>
    </location>
</feature>
<evidence type="ECO:0000256" key="3">
    <source>
        <dbReference type="ARBA" id="ARBA00022723"/>
    </source>
</evidence>
<evidence type="ECO:0000259" key="14">
    <source>
        <dbReference type="Pfam" id="PF02776"/>
    </source>
</evidence>
<dbReference type="SUPFAM" id="SSF52467">
    <property type="entry name" value="DHS-like NAD/FAD-binding domain"/>
    <property type="match status" value="1"/>
</dbReference>
<evidence type="ECO:0000313" key="15">
    <source>
        <dbReference type="Proteomes" id="UP000035681"/>
    </source>
</evidence>
<name>A0A0K0EAP3_STRER</name>
<dbReference type="InterPro" id="IPR012000">
    <property type="entry name" value="Thiamin_PyroP_enz_cen_dom"/>
</dbReference>
<keyword evidence="15" id="KW-1185">Reference proteome</keyword>
<evidence type="ECO:0000256" key="4">
    <source>
        <dbReference type="ARBA" id="ARBA00022842"/>
    </source>
</evidence>
<protein>
    <recommendedName>
        <fullName evidence="9">2-hydroxyacyl-CoA lyase</fullName>
        <ecNumber evidence="9">4.1.2.63</ecNumber>
    </recommendedName>
</protein>
<dbReference type="InterPro" id="IPR012001">
    <property type="entry name" value="Thiamin_PyroP_enz_TPP-bd_dom"/>
</dbReference>
<dbReference type="GO" id="GO:0030976">
    <property type="term" value="F:thiamine pyrophosphate binding"/>
    <property type="evidence" value="ECO:0007669"/>
    <property type="project" value="InterPro"/>
</dbReference>
<dbReference type="WBParaSite" id="TCONS_00010212.p1">
    <property type="protein sequence ID" value="TCONS_00010212.p1"/>
    <property type="gene ID" value="XLOC_007913"/>
</dbReference>
<feature type="domain" description="Thiamine pyrophosphate enzyme TPP-binding" evidence="13">
    <location>
        <begin position="399"/>
        <end position="546"/>
    </location>
</feature>
<dbReference type="Pfam" id="PF00205">
    <property type="entry name" value="TPP_enzyme_M"/>
    <property type="match status" value="1"/>
</dbReference>
<evidence type="ECO:0000256" key="10">
    <source>
        <dbReference type="ARBA" id="ARBA00048738"/>
    </source>
</evidence>
<accession>A0A0K0EAP3</accession>
<evidence type="ECO:0000256" key="5">
    <source>
        <dbReference type="ARBA" id="ARBA00023052"/>
    </source>
</evidence>
<dbReference type="PANTHER" id="PTHR43710">
    <property type="entry name" value="2-HYDROXYACYL-COA LYASE"/>
    <property type="match status" value="1"/>
</dbReference>
<keyword evidence="3" id="KW-0479">Metal-binding</keyword>